<dbReference type="HOGENOM" id="CLU_2546217_0_0_1"/>
<dbReference type="Proteomes" id="UP000026960">
    <property type="component" value="Chromosome 9"/>
</dbReference>
<proteinExistence type="predicted"/>
<dbReference type="EnsemblPlants" id="OBART09G06810.1">
    <property type="protein sequence ID" value="OBART09G06810.1"/>
    <property type="gene ID" value="OBART09G06810"/>
</dbReference>
<feature type="transmembrane region" description="Helical" evidence="1">
    <location>
        <begin position="6"/>
        <end position="24"/>
    </location>
</feature>
<name>A0A0D3H5P8_9ORYZ</name>
<organism evidence="2">
    <name type="scientific">Oryza barthii</name>
    <dbReference type="NCBI Taxonomy" id="65489"/>
    <lineage>
        <taxon>Eukaryota</taxon>
        <taxon>Viridiplantae</taxon>
        <taxon>Streptophyta</taxon>
        <taxon>Embryophyta</taxon>
        <taxon>Tracheophyta</taxon>
        <taxon>Spermatophyta</taxon>
        <taxon>Magnoliopsida</taxon>
        <taxon>Liliopsida</taxon>
        <taxon>Poales</taxon>
        <taxon>Poaceae</taxon>
        <taxon>BOP clade</taxon>
        <taxon>Oryzoideae</taxon>
        <taxon>Oryzeae</taxon>
        <taxon>Oryzinae</taxon>
        <taxon>Oryza</taxon>
    </lineage>
</organism>
<dbReference type="AlphaFoldDB" id="A0A0D3H5P8"/>
<keyword evidence="3" id="KW-1185">Reference proteome</keyword>
<evidence type="ECO:0000313" key="2">
    <source>
        <dbReference type="EnsemblPlants" id="OBART09G06810.1"/>
    </source>
</evidence>
<protein>
    <submittedName>
        <fullName evidence="2">Uncharacterized protein</fullName>
    </submittedName>
</protein>
<reference evidence="2" key="2">
    <citation type="submission" date="2015-03" db="UniProtKB">
        <authorList>
            <consortium name="EnsemblPlants"/>
        </authorList>
    </citation>
    <scope>IDENTIFICATION</scope>
</reference>
<reference evidence="2" key="1">
    <citation type="journal article" date="2009" name="Rice">
        <title>De Novo Next Generation Sequencing of Plant Genomes.</title>
        <authorList>
            <person name="Rounsley S."/>
            <person name="Marri P.R."/>
            <person name="Yu Y."/>
            <person name="He R."/>
            <person name="Sisneros N."/>
            <person name="Goicoechea J.L."/>
            <person name="Lee S.J."/>
            <person name="Angelova A."/>
            <person name="Kudrna D."/>
            <person name="Luo M."/>
            <person name="Affourtit J."/>
            <person name="Desany B."/>
            <person name="Knight J."/>
            <person name="Niazi F."/>
            <person name="Egholm M."/>
            <person name="Wing R.A."/>
        </authorList>
    </citation>
    <scope>NUCLEOTIDE SEQUENCE [LARGE SCALE GENOMIC DNA]</scope>
    <source>
        <strain evidence="2">cv. IRGC 105608</strain>
    </source>
</reference>
<evidence type="ECO:0000313" key="3">
    <source>
        <dbReference type="Proteomes" id="UP000026960"/>
    </source>
</evidence>
<keyword evidence="1" id="KW-0812">Transmembrane</keyword>
<evidence type="ECO:0000256" key="1">
    <source>
        <dbReference type="SAM" id="Phobius"/>
    </source>
</evidence>
<dbReference type="PaxDb" id="65489-OBART09G06810.1"/>
<keyword evidence="1" id="KW-0472">Membrane</keyword>
<dbReference type="Gramene" id="OBART09G06810.1">
    <property type="protein sequence ID" value="OBART09G06810.1"/>
    <property type="gene ID" value="OBART09G06810"/>
</dbReference>
<accession>A0A0D3H5P8</accession>
<keyword evidence="1" id="KW-1133">Transmembrane helix</keyword>
<sequence length="83" mass="8942">MTASTILFFLIFLPLLLASLILLNNQRGAQQRGRQQRAADTVRVLADEEVCGAGRGGTGGDAVVAIDLLRWGLRGDFSMVARL</sequence>